<dbReference type="InterPro" id="IPR013249">
    <property type="entry name" value="RNA_pol_sigma70_r4_t2"/>
</dbReference>
<dbReference type="InterPro" id="IPR014284">
    <property type="entry name" value="RNA_pol_sigma-70_dom"/>
</dbReference>
<keyword evidence="4" id="KW-0238">DNA-binding</keyword>
<keyword evidence="2" id="KW-0805">Transcription regulation</keyword>
<dbReference type="InterPro" id="IPR013325">
    <property type="entry name" value="RNA_pol_sigma_r2"/>
</dbReference>
<dbReference type="CDD" id="cd06171">
    <property type="entry name" value="Sigma70_r4"/>
    <property type="match status" value="1"/>
</dbReference>
<dbReference type="PANTHER" id="PTHR43133">
    <property type="entry name" value="RNA POLYMERASE ECF-TYPE SIGMA FACTO"/>
    <property type="match status" value="1"/>
</dbReference>
<dbReference type="Gene3D" id="1.10.1740.10">
    <property type="match status" value="1"/>
</dbReference>
<organism evidence="8 9">
    <name type="scientific">Amycolatopsis minnesotensis</name>
    <dbReference type="NCBI Taxonomy" id="337894"/>
    <lineage>
        <taxon>Bacteria</taxon>
        <taxon>Bacillati</taxon>
        <taxon>Actinomycetota</taxon>
        <taxon>Actinomycetes</taxon>
        <taxon>Pseudonocardiales</taxon>
        <taxon>Pseudonocardiaceae</taxon>
        <taxon>Amycolatopsis</taxon>
    </lineage>
</organism>
<comment type="caution">
    <text evidence="8">The sequence shown here is derived from an EMBL/GenBank/DDBJ whole genome shotgun (WGS) entry which is preliminary data.</text>
</comment>
<dbReference type="EMBL" id="BAAANN010000024">
    <property type="protein sequence ID" value="GAA1973820.1"/>
    <property type="molecule type" value="Genomic_DNA"/>
</dbReference>
<evidence type="ECO:0000256" key="3">
    <source>
        <dbReference type="ARBA" id="ARBA00023082"/>
    </source>
</evidence>
<evidence type="ECO:0000259" key="7">
    <source>
        <dbReference type="Pfam" id="PF08281"/>
    </source>
</evidence>
<proteinExistence type="inferred from homology"/>
<dbReference type="InterPro" id="IPR013324">
    <property type="entry name" value="RNA_pol_sigma_r3/r4-like"/>
</dbReference>
<dbReference type="InterPro" id="IPR036388">
    <property type="entry name" value="WH-like_DNA-bd_sf"/>
</dbReference>
<dbReference type="NCBIfam" id="TIGR02937">
    <property type="entry name" value="sigma70-ECF"/>
    <property type="match status" value="1"/>
</dbReference>
<dbReference type="Gene3D" id="1.10.10.10">
    <property type="entry name" value="Winged helix-like DNA-binding domain superfamily/Winged helix DNA-binding domain"/>
    <property type="match status" value="1"/>
</dbReference>
<dbReference type="Proteomes" id="UP001501116">
    <property type="component" value="Unassembled WGS sequence"/>
</dbReference>
<evidence type="ECO:0000313" key="8">
    <source>
        <dbReference type="EMBL" id="GAA1973820.1"/>
    </source>
</evidence>
<dbReference type="Pfam" id="PF04542">
    <property type="entry name" value="Sigma70_r2"/>
    <property type="match status" value="1"/>
</dbReference>
<feature type="domain" description="RNA polymerase sigma factor 70 region 4 type 2" evidence="7">
    <location>
        <begin position="123"/>
        <end position="174"/>
    </location>
</feature>
<sequence length="195" mass="21998">MAIPVRDSEDVLPEEPVRGTAPRWEGEFVAYFEARSPSLRSTAFVLCGDWHRAEDLLQATFLKLYQVWPRLVRRGELDGYARRVLVRVFLHENRRLWRSREHISAEPPETAAPGDPDVVQRLTVRAALAAVPPKQRAVLVLRFWNDLSVEGSADALGCSVGTVKSQTARGLATLRKRLGPQLDDLVRGGRKEHWA</sequence>
<evidence type="ECO:0000256" key="5">
    <source>
        <dbReference type="ARBA" id="ARBA00023163"/>
    </source>
</evidence>
<evidence type="ECO:0000256" key="4">
    <source>
        <dbReference type="ARBA" id="ARBA00023125"/>
    </source>
</evidence>
<dbReference type="SUPFAM" id="SSF88946">
    <property type="entry name" value="Sigma2 domain of RNA polymerase sigma factors"/>
    <property type="match status" value="1"/>
</dbReference>
<dbReference type="SUPFAM" id="SSF88659">
    <property type="entry name" value="Sigma3 and sigma4 domains of RNA polymerase sigma factors"/>
    <property type="match status" value="1"/>
</dbReference>
<dbReference type="NCBIfam" id="TIGR02983">
    <property type="entry name" value="SigE-fam_strep"/>
    <property type="match status" value="1"/>
</dbReference>
<dbReference type="InterPro" id="IPR007627">
    <property type="entry name" value="RNA_pol_sigma70_r2"/>
</dbReference>
<gene>
    <name evidence="8" type="ORF">GCM10009754_56050</name>
</gene>
<dbReference type="InterPro" id="IPR039425">
    <property type="entry name" value="RNA_pol_sigma-70-like"/>
</dbReference>
<dbReference type="PANTHER" id="PTHR43133:SF50">
    <property type="entry name" value="ECF RNA POLYMERASE SIGMA FACTOR SIGM"/>
    <property type="match status" value="1"/>
</dbReference>
<keyword evidence="3" id="KW-0731">Sigma factor</keyword>
<accession>A0ABN2RS26</accession>
<name>A0ABN2RS26_9PSEU</name>
<evidence type="ECO:0000259" key="6">
    <source>
        <dbReference type="Pfam" id="PF04542"/>
    </source>
</evidence>
<evidence type="ECO:0000313" key="9">
    <source>
        <dbReference type="Proteomes" id="UP001501116"/>
    </source>
</evidence>
<reference evidence="8 9" key="1">
    <citation type="journal article" date="2019" name="Int. J. Syst. Evol. Microbiol.">
        <title>The Global Catalogue of Microorganisms (GCM) 10K type strain sequencing project: providing services to taxonomists for standard genome sequencing and annotation.</title>
        <authorList>
            <consortium name="The Broad Institute Genomics Platform"/>
            <consortium name="The Broad Institute Genome Sequencing Center for Infectious Disease"/>
            <person name="Wu L."/>
            <person name="Ma J."/>
        </authorList>
    </citation>
    <scope>NUCLEOTIDE SEQUENCE [LARGE SCALE GENOMIC DNA]</scope>
    <source>
        <strain evidence="8 9">JCM 14545</strain>
    </source>
</reference>
<evidence type="ECO:0000256" key="1">
    <source>
        <dbReference type="ARBA" id="ARBA00010641"/>
    </source>
</evidence>
<comment type="similarity">
    <text evidence="1">Belongs to the sigma-70 factor family. ECF subfamily.</text>
</comment>
<keyword evidence="5" id="KW-0804">Transcription</keyword>
<dbReference type="InterPro" id="IPR014325">
    <property type="entry name" value="RNA_pol_sigma-E_actinobac"/>
</dbReference>
<keyword evidence="9" id="KW-1185">Reference proteome</keyword>
<feature type="domain" description="RNA polymerase sigma-70 region 2" evidence="6">
    <location>
        <begin position="32"/>
        <end position="98"/>
    </location>
</feature>
<dbReference type="Pfam" id="PF08281">
    <property type="entry name" value="Sigma70_r4_2"/>
    <property type="match status" value="1"/>
</dbReference>
<evidence type="ECO:0000256" key="2">
    <source>
        <dbReference type="ARBA" id="ARBA00023015"/>
    </source>
</evidence>
<protein>
    <submittedName>
        <fullName evidence="8">SigE family RNA polymerase sigma factor</fullName>
    </submittedName>
</protein>